<feature type="transmembrane region" description="Helical" evidence="6">
    <location>
        <begin position="382"/>
        <end position="403"/>
    </location>
</feature>
<keyword evidence="4 6" id="KW-0472">Membrane</keyword>
<evidence type="ECO:0000256" key="6">
    <source>
        <dbReference type="SAM" id="Phobius"/>
    </source>
</evidence>
<feature type="non-terminal residue" evidence="8">
    <location>
        <position position="1"/>
    </location>
</feature>
<reference evidence="8" key="1">
    <citation type="submission" date="2021-07" db="EMBL/GenBank/DDBJ databases">
        <title>Draft genome of Mortierella alpina, strain LL118, isolated from an aspen leaf litter sample.</title>
        <authorList>
            <person name="Yang S."/>
            <person name="Vinatzer B.A."/>
        </authorList>
    </citation>
    <scope>NUCLEOTIDE SEQUENCE</scope>
    <source>
        <strain evidence="8">LL118</strain>
    </source>
</reference>
<sequence length="786" mass="85675">TELEASSRVVTDDLYVLHCQQHDADAALESAAADPKSQEPLGRVLPHYAGFLRASLILTRRNFTDTFRQPGRYIYRIREAAFREISNGSYGASAFFASYLLNEVPLTVVSSFFLTTIGIFIVGFKLTVETAFKGYVIWFCYITLGETMTLIFSTLIPYGGLSFVASTATILWLTFVAGIMTQKLPWILQCLNYVNPFSYAFRFQLQGIFQGFKVEHHSLYFTPFATEYTMGQVNSTQASSSQHVPSSSSPTMPPPPPSSTIPSVEDMRNITSRILASTSEKLKHLRENIPAIELPASLSPSSPSSAATVGDAAAQEAGVAAAAMTDGLGFATDTTPVMVMTTADSQVLVYRPFDKNKTSVADLIKIHYFLTVDWFKDNTNTIVVGAVALGIAAVVGTIAVNTLRAHREKMRRLRVLKSQEGGKREIVVVTNGATLEGSTLALSLEQEGFIVFVGVPNQATVDDITQWGRSDIHSVIVDMTKTNPVEDLVKEVSNFLDQHNSNLLGCSALSLSTSLILEEDLSSSTANIRLINPNEEYALKSVSEAEAKRRHHGKTDSPLYRLAAVIVNPHSSTIGSIEKVDLDQWRESIESNIIGTVIASQKFLPLLRRTLALAKPRRSPRLIMLSSAVTGSIGFPYQSAICASHHAINSIADSLRREVKPHGIDVVCVRPGVADRSFRKEWGEHTSNANVGGLGLLHKMDPTKILKASFKSTSTTAALCDAVYDAVTCKKPASSVRVGHGSVSYPFVGWAVPRYVVDWSIKGKAVKIYAPSTVKVTTTSSTSREE</sequence>
<dbReference type="PANTHER" id="PTHR43313:SF1">
    <property type="entry name" value="3BETA-HYDROXYSTEROID DEHYDROGENASE DHS-16"/>
    <property type="match status" value="1"/>
</dbReference>
<evidence type="ECO:0000313" key="9">
    <source>
        <dbReference type="Proteomes" id="UP000717515"/>
    </source>
</evidence>
<organism evidence="8 9">
    <name type="scientific">Mortierella alpina</name>
    <name type="common">Oleaginous fungus</name>
    <name type="synonym">Mortierella renispora</name>
    <dbReference type="NCBI Taxonomy" id="64518"/>
    <lineage>
        <taxon>Eukaryota</taxon>
        <taxon>Fungi</taxon>
        <taxon>Fungi incertae sedis</taxon>
        <taxon>Mucoromycota</taxon>
        <taxon>Mortierellomycotina</taxon>
        <taxon>Mortierellomycetes</taxon>
        <taxon>Mortierellales</taxon>
        <taxon>Mortierellaceae</taxon>
        <taxon>Mortierella</taxon>
    </lineage>
</organism>
<dbReference type="GO" id="GO:0140359">
    <property type="term" value="F:ABC-type transporter activity"/>
    <property type="evidence" value="ECO:0007669"/>
    <property type="project" value="InterPro"/>
</dbReference>
<dbReference type="Proteomes" id="UP000717515">
    <property type="component" value="Unassembled WGS sequence"/>
</dbReference>
<dbReference type="Pfam" id="PF01061">
    <property type="entry name" value="ABC2_membrane"/>
    <property type="match status" value="1"/>
</dbReference>
<dbReference type="Pfam" id="PF08643">
    <property type="entry name" value="DUF1776"/>
    <property type="match status" value="1"/>
</dbReference>
<dbReference type="PANTHER" id="PTHR43313">
    <property type="entry name" value="SHORT-CHAIN DEHYDROGENASE/REDUCTASE FAMILY 9C"/>
    <property type="match status" value="1"/>
</dbReference>
<feature type="transmembrane region" description="Helical" evidence="6">
    <location>
        <begin position="163"/>
        <end position="181"/>
    </location>
</feature>
<dbReference type="AlphaFoldDB" id="A0A9P8A2C3"/>
<dbReference type="InterPro" id="IPR036291">
    <property type="entry name" value="NAD(P)-bd_dom_sf"/>
</dbReference>
<evidence type="ECO:0000256" key="4">
    <source>
        <dbReference type="ARBA" id="ARBA00023136"/>
    </source>
</evidence>
<feature type="region of interest" description="Disordered" evidence="5">
    <location>
        <begin position="235"/>
        <end position="264"/>
    </location>
</feature>
<evidence type="ECO:0000256" key="3">
    <source>
        <dbReference type="ARBA" id="ARBA00022989"/>
    </source>
</evidence>
<keyword evidence="3 6" id="KW-1133">Transmembrane helix</keyword>
<comment type="subcellular location">
    <subcellularLocation>
        <location evidence="1">Membrane</location>
        <topology evidence="1">Multi-pass membrane protein</topology>
    </subcellularLocation>
</comment>
<proteinExistence type="predicted"/>
<accession>A0A9P8A2C3</accession>
<dbReference type="EMBL" id="JAIFTL010000198">
    <property type="protein sequence ID" value="KAG9321540.1"/>
    <property type="molecule type" value="Genomic_DNA"/>
</dbReference>
<dbReference type="GO" id="GO:0016020">
    <property type="term" value="C:membrane"/>
    <property type="evidence" value="ECO:0007669"/>
    <property type="project" value="UniProtKB-SubCell"/>
</dbReference>
<feature type="transmembrane region" description="Helical" evidence="6">
    <location>
        <begin position="136"/>
        <end position="156"/>
    </location>
</feature>
<dbReference type="GO" id="GO:0016491">
    <property type="term" value="F:oxidoreductase activity"/>
    <property type="evidence" value="ECO:0007669"/>
    <property type="project" value="TreeGrafter"/>
</dbReference>
<comment type="caution">
    <text evidence="8">The sequence shown here is derived from an EMBL/GenBank/DDBJ whole genome shotgun (WGS) entry which is preliminary data.</text>
</comment>
<name>A0A9P8A2C3_MORAP</name>
<dbReference type="InterPro" id="IPR013525">
    <property type="entry name" value="ABC2_TM"/>
</dbReference>
<gene>
    <name evidence="8" type="ORF">KVV02_005519</name>
</gene>
<evidence type="ECO:0000259" key="7">
    <source>
        <dbReference type="Pfam" id="PF01061"/>
    </source>
</evidence>
<feature type="compositionally biased region" description="Low complexity" evidence="5">
    <location>
        <begin position="235"/>
        <end position="250"/>
    </location>
</feature>
<dbReference type="SUPFAM" id="SSF51735">
    <property type="entry name" value="NAD(P)-binding Rossmann-fold domains"/>
    <property type="match status" value="1"/>
</dbReference>
<dbReference type="InterPro" id="IPR013952">
    <property type="entry name" value="DUF1776_fun"/>
</dbReference>
<feature type="transmembrane region" description="Helical" evidence="6">
    <location>
        <begin position="104"/>
        <end position="124"/>
    </location>
</feature>
<evidence type="ECO:0000256" key="2">
    <source>
        <dbReference type="ARBA" id="ARBA00022692"/>
    </source>
</evidence>
<evidence type="ECO:0000256" key="5">
    <source>
        <dbReference type="SAM" id="MobiDB-lite"/>
    </source>
</evidence>
<feature type="domain" description="ABC-2 type transporter transmembrane" evidence="7">
    <location>
        <begin position="82"/>
        <end position="205"/>
    </location>
</feature>
<dbReference type="GO" id="GO:0008202">
    <property type="term" value="P:steroid metabolic process"/>
    <property type="evidence" value="ECO:0007669"/>
    <property type="project" value="TreeGrafter"/>
</dbReference>
<evidence type="ECO:0000256" key="1">
    <source>
        <dbReference type="ARBA" id="ARBA00004141"/>
    </source>
</evidence>
<protein>
    <recommendedName>
        <fullName evidence="7">ABC-2 type transporter transmembrane domain-containing protein</fullName>
    </recommendedName>
</protein>
<keyword evidence="2 6" id="KW-0812">Transmembrane</keyword>
<evidence type="ECO:0000313" key="8">
    <source>
        <dbReference type="EMBL" id="KAG9321540.1"/>
    </source>
</evidence>
<dbReference type="Gene3D" id="3.40.50.720">
    <property type="entry name" value="NAD(P)-binding Rossmann-like Domain"/>
    <property type="match status" value="1"/>
</dbReference>